<dbReference type="eggNOG" id="COG2205">
    <property type="taxonomic scope" value="Bacteria"/>
</dbReference>
<dbReference type="Gene3D" id="3.30.565.10">
    <property type="entry name" value="Histidine kinase-like ATPase, C-terminal domain"/>
    <property type="match status" value="1"/>
</dbReference>
<dbReference type="Gene3D" id="1.10.287.130">
    <property type="match status" value="1"/>
</dbReference>
<dbReference type="PROSITE" id="PS50109">
    <property type="entry name" value="HIS_KIN"/>
    <property type="match status" value="1"/>
</dbReference>
<dbReference type="GO" id="GO:0000155">
    <property type="term" value="F:phosphorelay sensor kinase activity"/>
    <property type="evidence" value="ECO:0007669"/>
    <property type="project" value="InterPro"/>
</dbReference>
<evidence type="ECO:0000256" key="2">
    <source>
        <dbReference type="ARBA" id="ARBA00004651"/>
    </source>
</evidence>
<dbReference type="CDD" id="cd00082">
    <property type="entry name" value="HisKA"/>
    <property type="match status" value="1"/>
</dbReference>
<feature type="domain" description="HAMP" evidence="16">
    <location>
        <begin position="196"/>
        <end position="249"/>
    </location>
</feature>
<dbReference type="InterPro" id="IPR004358">
    <property type="entry name" value="Sig_transdc_His_kin-like_C"/>
</dbReference>
<dbReference type="InterPro" id="IPR050428">
    <property type="entry name" value="TCS_sensor_his_kinase"/>
</dbReference>
<dbReference type="InterPro" id="IPR003661">
    <property type="entry name" value="HisK_dim/P_dom"/>
</dbReference>
<keyword evidence="10" id="KW-0067">ATP-binding</keyword>
<evidence type="ECO:0000256" key="11">
    <source>
        <dbReference type="ARBA" id="ARBA00022989"/>
    </source>
</evidence>
<dbReference type="Pfam" id="PF00512">
    <property type="entry name" value="HisKA"/>
    <property type="match status" value="1"/>
</dbReference>
<evidence type="ECO:0000256" key="10">
    <source>
        <dbReference type="ARBA" id="ARBA00022840"/>
    </source>
</evidence>
<evidence type="ECO:0000256" key="12">
    <source>
        <dbReference type="ARBA" id="ARBA00023012"/>
    </source>
</evidence>
<sequence>MFRRRDGVPVPLLTYWTWQYLLVLFGSLAFLAVLAVVWLQSNAYSQAYEMMEVRATQLADSIGQTIDAAGSLKNLRPYRELRNEKFILQVFDEQGHELVFLKGQNPDLPDEVRRESKKRATVLKNNVLHEEIETDQENWLRVGVPVQMSDNKTYALYLMLPKDVAIPHVTRQFGVVVMLIIGVALAGWLFIYVLSRRMTRPLRQLARAAQQIAEGGYNPVLPAGVKEKELQQLLTSFHNMATRLRQLEQMRTDLLAGISHELRTPITSIRGMIQAVQSKVVTNEEADEFLQISLDESKRLQSMVEQLLHVSALETGAQEFTRQKVDLVALVEEVIQQLSVLPPFASVEFQRELPPGPVWVSGDAGALRQVLLNLLSNSKHARPTLDTPLEMRLTVDVQDERVALDVADNGTGILEEEQPYIFERFFRGQERPRGSHGLGLGLHLSRLLARGQGGDLVLVKSDEHGTTFRLLMKKTPPR</sequence>
<dbReference type="InterPro" id="IPR003660">
    <property type="entry name" value="HAMP_dom"/>
</dbReference>
<dbReference type="SMART" id="SM00387">
    <property type="entry name" value="HATPase_c"/>
    <property type="match status" value="1"/>
</dbReference>
<gene>
    <name evidence="17" type="ORF">EL26_19525</name>
</gene>
<keyword evidence="7 14" id="KW-0812">Transmembrane</keyword>
<evidence type="ECO:0000256" key="13">
    <source>
        <dbReference type="ARBA" id="ARBA00023136"/>
    </source>
</evidence>
<keyword evidence="4" id="KW-1003">Cell membrane</keyword>
<dbReference type="SMART" id="SM00388">
    <property type="entry name" value="HisKA"/>
    <property type="match status" value="1"/>
</dbReference>
<dbReference type="SUPFAM" id="SSF47384">
    <property type="entry name" value="Homodimeric domain of signal transducing histidine kinase"/>
    <property type="match status" value="1"/>
</dbReference>
<dbReference type="CDD" id="cd06225">
    <property type="entry name" value="HAMP"/>
    <property type="match status" value="1"/>
</dbReference>
<evidence type="ECO:0000259" key="15">
    <source>
        <dbReference type="PROSITE" id="PS50109"/>
    </source>
</evidence>
<proteinExistence type="predicted"/>
<dbReference type="Pfam" id="PF00672">
    <property type="entry name" value="HAMP"/>
    <property type="match status" value="1"/>
</dbReference>
<dbReference type="EMBL" id="JMIR01000033">
    <property type="protein sequence ID" value="KEO81663.1"/>
    <property type="molecule type" value="Genomic_DNA"/>
</dbReference>
<evidence type="ECO:0000256" key="8">
    <source>
        <dbReference type="ARBA" id="ARBA00022741"/>
    </source>
</evidence>
<dbReference type="SUPFAM" id="SSF55874">
    <property type="entry name" value="ATPase domain of HSP90 chaperone/DNA topoisomerase II/histidine kinase"/>
    <property type="match status" value="1"/>
</dbReference>
<keyword evidence="13 14" id="KW-0472">Membrane</keyword>
<dbReference type="GO" id="GO:0005524">
    <property type="term" value="F:ATP binding"/>
    <property type="evidence" value="ECO:0007669"/>
    <property type="project" value="UniProtKB-KW"/>
</dbReference>
<dbReference type="GO" id="GO:0005886">
    <property type="term" value="C:plasma membrane"/>
    <property type="evidence" value="ECO:0007669"/>
    <property type="project" value="UniProtKB-SubCell"/>
</dbReference>
<feature type="domain" description="Histidine kinase" evidence="15">
    <location>
        <begin position="257"/>
        <end position="476"/>
    </location>
</feature>
<keyword evidence="11 14" id="KW-1133">Transmembrane helix</keyword>
<dbReference type="PANTHER" id="PTHR45436:SF5">
    <property type="entry name" value="SENSOR HISTIDINE KINASE TRCS"/>
    <property type="match status" value="1"/>
</dbReference>
<evidence type="ECO:0000313" key="17">
    <source>
        <dbReference type="EMBL" id="KEO81663.1"/>
    </source>
</evidence>
<reference evidence="17 18" key="1">
    <citation type="journal article" date="2013" name="Int. J. Syst. Evol. Microbiol.">
        <title>Tumebacillus flagellatus sp. nov., an alpha-amylase/pullulanase-producing bacterium isolated from cassava wastewater.</title>
        <authorList>
            <person name="Wang Q."/>
            <person name="Xie N."/>
            <person name="Qin Y."/>
            <person name="Shen N."/>
            <person name="Zhu J."/>
            <person name="Mi H."/>
            <person name="Huang R."/>
        </authorList>
    </citation>
    <scope>NUCLEOTIDE SEQUENCE [LARGE SCALE GENOMIC DNA]</scope>
    <source>
        <strain evidence="17 18">GST4</strain>
    </source>
</reference>
<dbReference type="InterPro" id="IPR003594">
    <property type="entry name" value="HATPase_dom"/>
</dbReference>
<dbReference type="PANTHER" id="PTHR45436">
    <property type="entry name" value="SENSOR HISTIDINE KINASE YKOH"/>
    <property type="match status" value="1"/>
</dbReference>
<evidence type="ECO:0000256" key="7">
    <source>
        <dbReference type="ARBA" id="ARBA00022692"/>
    </source>
</evidence>
<evidence type="ECO:0000259" key="16">
    <source>
        <dbReference type="PROSITE" id="PS50885"/>
    </source>
</evidence>
<dbReference type="AlphaFoldDB" id="A0A074LPB9"/>
<keyword evidence="8" id="KW-0547">Nucleotide-binding</keyword>
<dbReference type="PROSITE" id="PS50885">
    <property type="entry name" value="HAMP"/>
    <property type="match status" value="1"/>
</dbReference>
<dbReference type="PRINTS" id="PR00344">
    <property type="entry name" value="BCTRLSENSOR"/>
</dbReference>
<evidence type="ECO:0000256" key="4">
    <source>
        <dbReference type="ARBA" id="ARBA00022475"/>
    </source>
</evidence>
<comment type="subcellular location">
    <subcellularLocation>
        <location evidence="2">Cell membrane</location>
        <topology evidence="2">Multi-pass membrane protein</topology>
    </subcellularLocation>
</comment>
<comment type="caution">
    <text evidence="17">The sequence shown here is derived from an EMBL/GenBank/DDBJ whole genome shotgun (WGS) entry which is preliminary data.</text>
</comment>
<dbReference type="EC" id="2.7.13.3" evidence="3"/>
<evidence type="ECO:0000256" key="9">
    <source>
        <dbReference type="ARBA" id="ARBA00022777"/>
    </source>
</evidence>
<protein>
    <recommendedName>
        <fullName evidence="3">histidine kinase</fullName>
        <ecNumber evidence="3">2.7.13.3</ecNumber>
    </recommendedName>
</protein>
<dbReference type="SUPFAM" id="SSF158472">
    <property type="entry name" value="HAMP domain-like"/>
    <property type="match status" value="1"/>
</dbReference>
<dbReference type="Gene3D" id="6.10.340.10">
    <property type="match status" value="1"/>
</dbReference>
<dbReference type="SMART" id="SM00304">
    <property type="entry name" value="HAMP"/>
    <property type="match status" value="1"/>
</dbReference>
<evidence type="ECO:0000256" key="5">
    <source>
        <dbReference type="ARBA" id="ARBA00022553"/>
    </source>
</evidence>
<organism evidence="17 18">
    <name type="scientific">Tumebacillus flagellatus</name>
    <dbReference type="NCBI Taxonomy" id="1157490"/>
    <lineage>
        <taxon>Bacteria</taxon>
        <taxon>Bacillati</taxon>
        <taxon>Bacillota</taxon>
        <taxon>Bacilli</taxon>
        <taxon>Bacillales</taxon>
        <taxon>Alicyclobacillaceae</taxon>
        <taxon>Tumebacillus</taxon>
    </lineage>
</organism>
<comment type="catalytic activity">
    <reaction evidence="1">
        <text>ATP + protein L-histidine = ADP + protein N-phospho-L-histidine.</text>
        <dbReference type="EC" id="2.7.13.3"/>
    </reaction>
</comment>
<dbReference type="InterPro" id="IPR005467">
    <property type="entry name" value="His_kinase_dom"/>
</dbReference>
<keyword evidence="6" id="KW-0808">Transferase</keyword>
<evidence type="ECO:0000256" key="3">
    <source>
        <dbReference type="ARBA" id="ARBA00012438"/>
    </source>
</evidence>
<feature type="transmembrane region" description="Helical" evidence="14">
    <location>
        <begin position="20"/>
        <end position="41"/>
    </location>
</feature>
<dbReference type="InterPro" id="IPR036097">
    <property type="entry name" value="HisK_dim/P_sf"/>
</dbReference>
<name>A0A074LPB9_9BACL</name>
<keyword evidence="9" id="KW-0418">Kinase</keyword>
<keyword evidence="18" id="KW-1185">Reference proteome</keyword>
<evidence type="ECO:0000256" key="1">
    <source>
        <dbReference type="ARBA" id="ARBA00000085"/>
    </source>
</evidence>
<keyword evidence="5" id="KW-0597">Phosphoprotein</keyword>
<evidence type="ECO:0000313" key="18">
    <source>
        <dbReference type="Proteomes" id="UP000027931"/>
    </source>
</evidence>
<evidence type="ECO:0000256" key="14">
    <source>
        <dbReference type="SAM" id="Phobius"/>
    </source>
</evidence>
<dbReference type="InterPro" id="IPR036890">
    <property type="entry name" value="HATPase_C_sf"/>
</dbReference>
<dbReference type="STRING" id="1157490.EL26_19525"/>
<keyword evidence="12" id="KW-0902">Two-component regulatory system</keyword>
<dbReference type="Proteomes" id="UP000027931">
    <property type="component" value="Unassembled WGS sequence"/>
</dbReference>
<dbReference type="FunFam" id="1.10.287.130:FF:000001">
    <property type="entry name" value="Two-component sensor histidine kinase"/>
    <property type="match status" value="1"/>
</dbReference>
<accession>A0A074LPB9</accession>
<evidence type="ECO:0000256" key="6">
    <source>
        <dbReference type="ARBA" id="ARBA00022679"/>
    </source>
</evidence>
<dbReference type="CDD" id="cd00075">
    <property type="entry name" value="HATPase"/>
    <property type="match status" value="1"/>
</dbReference>
<feature type="transmembrane region" description="Helical" evidence="14">
    <location>
        <begin position="173"/>
        <end position="194"/>
    </location>
</feature>
<dbReference type="Pfam" id="PF02518">
    <property type="entry name" value="HATPase_c"/>
    <property type="match status" value="1"/>
</dbReference>